<evidence type="ECO:0008006" key="4">
    <source>
        <dbReference type="Google" id="ProtNLM"/>
    </source>
</evidence>
<comment type="caution">
    <text evidence="2">The sequence shown here is derived from an EMBL/GenBank/DDBJ whole genome shotgun (WGS) entry which is preliminary data.</text>
</comment>
<dbReference type="PANTHER" id="PTHR46579">
    <property type="entry name" value="F5/8 TYPE C DOMAIN-CONTAINING PROTEIN-RELATED"/>
    <property type="match status" value="1"/>
</dbReference>
<name>A0A2N0QVP5_9GLOM</name>
<dbReference type="VEuPathDB" id="FungiDB:RhiirFUN_014482"/>
<gene>
    <name evidence="2" type="ORF">RhiirA1_403115</name>
</gene>
<accession>A0A2N0QVP5</accession>
<organism evidence="2 3">
    <name type="scientific">Rhizophagus irregularis</name>
    <dbReference type="NCBI Taxonomy" id="588596"/>
    <lineage>
        <taxon>Eukaryota</taxon>
        <taxon>Fungi</taxon>
        <taxon>Fungi incertae sedis</taxon>
        <taxon>Mucoromycota</taxon>
        <taxon>Glomeromycotina</taxon>
        <taxon>Glomeromycetes</taxon>
        <taxon>Glomerales</taxon>
        <taxon>Glomeraceae</taxon>
        <taxon>Rhizophagus</taxon>
    </lineage>
</organism>
<evidence type="ECO:0000313" key="2">
    <source>
        <dbReference type="EMBL" id="PKC55131.1"/>
    </source>
</evidence>
<evidence type="ECO:0000256" key="1">
    <source>
        <dbReference type="SAM" id="MobiDB-lite"/>
    </source>
</evidence>
<reference evidence="2 3" key="2">
    <citation type="submission" date="2017-10" db="EMBL/GenBank/DDBJ databases">
        <title>Genome analyses suggest a sexual origin of heterokaryosis in a supposedly ancient asexual fungus.</title>
        <authorList>
            <person name="Corradi N."/>
            <person name="Sedzielewska K."/>
            <person name="Noel J."/>
            <person name="Charron P."/>
            <person name="Farinelli L."/>
            <person name="Marton T."/>
            <person name="Kruger M."/>
            <person name="Pelin A."/>
            <person name="Brachmann A."/>
            <person name="Corradi N."/>
        </authorList>
    </citation>
    <scope>NUCLEOTIDE SEQUENCE [LARGE SCALE GENOMIC DNA]</scope>
    <source>
        <strain evidence="2 3">A1</strain>
    </source>
</reference>
<feature type="compositionally biased region" description="Acidic residues" evidence="1">
    <location>
        <begin position="103"/>
        <end position="131"/>
    </location>
</feature>
<dbReference type="AlphaFoldDB" id="A0A2N0QVP5"/>
<proteinExistence type="predicted"/>
<feature type="region of interest" description="Disordered" evidence="1">
    <location>
        <begin position="45"/>
        <end position="134"/>
    </location>
</feature>
<dbReference type="PANTHER" id="PTHR46579:SF2">
    <property type="entry name" value="C2H2-TYPE DOMAIN-CONTAINING PROTEIN"/>
    <property type="match status" value="1"/>
</dbReference>
<dbReference type="VEuPathDB" id="FungiDB:RhiirA1_403115"/>
<evidence type="ECO:0000313" key="3">
    <source>
        <dbReference type="Proteomes" id="UP000232688"/>
    </source>
</evidence>
<reference evidence="2 3" key="1">
    <citation type="submission" date="2017-10" db="EMBL/GenBank/DDBJ databases">
        <title>Extensive intraspecific genome diversity in a model arbuscular mycorrhizal fungus.</title>
        <authorList>
            <person name="Chen E.C.H."/>
            <person name="Morin E."/>
            <person name="Baudet D."/>
            <person name="Noel J."/>
            <person name="Ndikumana S."/>
            <person name="Charron P."/>
            <person name="St-Onge C."/>
            <person name="Giorgi J."/>
            <person name="Grigoriev I.V."/>
            <person name="Roux C."/>
            <person name="Martin F.M."/>
            <person name="Corradi N."/>
        </authorList>
    </citation>
    <scope>NUCLEOTIDE SEQUENCE [LARGE SCALE GENOMIC DNA]</scope>
    <source>
        <strain evidence="2 3">A1</strain>
    </source>
</reference>
<dbReference type="EMBL" id="LLXH01002773">
    <property type="protein sequence ID" value="PKC55131.1"/>
    <property type="molecule type" value="Genomic_DNA"/>
</dbReference>
<feature type="compositionally biased region" description="Acidic residues" evidence="1">
    <location>
        <begin position="69"/>
        <end position="94"/>
    </location>
</feature>
<sequence>MTKSDKILTPEYLDWHAKLSGLPSILTDKICFSLYKKYKREMGLEPLQLSEAPDENKDNDEYIYYNEEKEYDDNEDDGDEDDGDENDGDKDDGNENNGAENNGGEDEGDYNEEEDDDDDGDDEEEEEDIEEFFSSPEIGNDEVFVMESLNDSIETEIILWVFKFQQRFRLPDIALEVLIKFLHIVLTRLDKSQFKNFPASLYLAKKMLNIFQPKMQLAVCNNCHKLYNVRNIVEYKEEGKAAIANCLHEEFPDNPVPSRRNKCNNPLSILKKRKGEIIAVPRMIYPKPNTPATRKLFGHGSAVMKCHRCEKRSTYSEVYKKTHYGGMQEYDKWVTNPINPSLHRQYAHEWLQCNSKSSRDTHFKEHGVRWSELLRLPYMDPIRFAVVDPMHCLFLGIAKWIIKSIFINQNKLSMEQLRIAQKRMDYIELPSDIGRIPPKIAIGNEGFSNLTADQWKTFIMIYSTPILWDMLDNNNRKILGHFVQACN</sequence>
<dbReference type="VEuPathDB" id="FungiDB:FUN_006535"/>
<dbReference type="Proteomes" id="UP000232688">
    <property type="component" value="Unassembled WGS sequence"/>
</dbReference>
<dbReference type="VEuPathDB" id="FungiDB:RhiirFUN_015835"/>
<protein>
    <recommendedName>
        <fullName evidence="4">Transposase domain-containing protein</fullName>
    </recommendedName>
</protein>